<evidence type="ECO:0008006" key="4">
    <source>
        <dbReference type="Google" id="ProtNLM"/>
    </source>
</evidence>
<evidence type="ECO:0000313" key="2">
    <source>
        <dbReference type="EMBL" id="MFL4470473.1"/>
    </source>
</evidence>
<feature type="compositionally biased region" description="Acidic residues" evidence="1">
    <location>
        <begin position="1"/>
        <end position="25"/>
    </location>
</feature>
<accession>A0ABW8UTL6</accession>
<dbReference type="Proteomes" id="UP001627408">
    <property type="component" value="Unassembled WGS sequence"/>
</dbReference>
<gene>
    <name evidence="2" type="ORF">ACERZ8_11505</name>
</gene>
<dbReference type="SUPFAM" id="SSF74653">
    <property type="entry name" value="TolA/TonB C-terminal domain"/>
    <property type="match status" value="1"/>
</dbReference>
<name>A0ABW8UTL6_9RHOB</name>
<keyword evidence="3" id="KW-1185">Reference proteome</keyword>
<feature type="compositionally biased region" description="Low complexity" evidence="1">
    <location>
        <begin position="26"/>
        <end position="49"/>
    </location>
</feature>
<reference evidence="2 3" key="1">
    <citation type="submission" date="2024-08" db="EMBL/GenBank/DDBJ databases">
        <title>Tateyamaria sp. nov., isolated from marine algae.</title>
        <authorList>
            <person name="Choi B.J."/>
            <person name="Kim J.M."/>
            <person name="Lee J.K."/>
            <person name="Choi D.G."/>
            <person name="Bayburt H."/>
            <person name="Baek J.H."/>
            <person name="Han D.M."/>
            <person name="Jeon C.O."/>
        </authorList>
    </citation>
    <scope>NUCLEOTIDE SEQUENCE [LARGE SCALE GENOMIC DNA]</scope>
    <source>
        <strain evidence="2 3">KMU-156</strain>
    </source>
</reference>
<organism evidence="2 3">
    <name type="scientific">Tateyamaria armeniaca</name>
    <dbReference type="NCBI Taxonomy" id="2518930"/>
    <lineage>
        <taxon>Bacteria</taxon>
        <taxon>Pseudomonadati</taxon>
        <taxon>Pseudomonadota</taxon>
        <taxon>Alphaproteobacteria</taxon>
        <taxon>Rhodobacterales</taxon>
        <taxon>Roseobacteraceae</taxon>
        <taxon>Tateyamaria</taxon>
    </lineage>
</organism>
<dbReference type="EMBL" id="JBHDIY010000002">
    <property type="protein sequence ID" value="MFL4470473.1"/>
    <property type="molecule type" value="Genomic_DNA"/>
</dbReference>
<feature type="compositionally biased region" description="Low complexity" evidence="1">
    <location>
        <begin position="57"/>
        <end position="77"/>
    </location>
</feature>
<evidence type="ECO:0000313" key="3">
    <source>
        <dbReference type="Proteomes" id="UP001627408"/>
    </source>
</evidence>
<comment type="caution">
    <text evidence="2">The sequence shown here is derived from an EMBL/GenBank/DDBJ whole genome shotgun (WGS) entry which is preliminary data.</text>
</comment>
<proteinExistence type="predicted"/>
<dbReference type="Gene3D" id="3.30.1150.10">
    <property type="match status" value="1"/>
</dbReference>
<sequence>MAPDEIEQEAVTEDDGADTPAEEQEATAPEEAATEIVTEAEEPSNAPTTSPRPPSTRPSAPVRTAQPETPAPAAETPTPAPAPTDDAVNDALRQALGGGEEDVPQGPPLTAGEKDALRVAVSSCWNVGSLSTEALGTTVVVTVDMTQDGKPVNSSIRLASHSGGSAAAANQAFEAARRAIIRCTRDGYGLPADKYGQWKEIEMTFNPERMRIK</sequence>
<protein>
    <recommendedName>
        <fullName evidence="4">Energy transducer TonB</fullName>
    </recommendedName>
</protein>
<evidence type="ECO:0000256" key="1">
    <source>
        <dbReference type="SAM" id="MobiDB-lite"/>
    </source>
</evidence>
<feature type="region of interest" description="Disordered" evidence="1">
    <location>
        <begin position="1"/>
        <end position="86"/>
    </location>
</feature>
<dbReference type="RefSeq" id="WP_407592325.1">
    <property type="nucleotide sequence ID" value="NZ_JBHDIY010000002.1"/>
</dbReference>